<gene>
    <name evidence="7" type="ORF">F0562_000084</name>
</gene>
<dbReference type="Pfam" id="PF18052">
    <property type="entry name" value="Rx_N"/>
    <property type="match status" value="1"/>
</dbReference>
<feature type="domain" description="Xyloglucan endo-transglycosylase C-terminal" evidence="4">
    <location>
        <begin position="823"/>
        <end position="870"/>
    </location>
</feature>
<dbReference type="AlphaFoldDB" id="A0A5J5C2L2"/>
<dbReference type="GO" id="GO:0000166">
    <property type="term" value="F:nucleotide binding"/>
    <property type="evidence" value="ECO:0007669"/>
    <property type="project" value="UniProtKB-KW"/>
</dbReference>
<protein>
    <recommendedName>
        <fullName evidence="9">Rx N-terminal domain-containing protein</fullName>
    </recommendedName>
</protein>
<feature type="domain" description="Disease resistance N-terminal" evidence="5">
    <location>
        <begin position="13"/>
        <end position="98"/>
    </location>
</feature>
<dbReference type="PANTHER" id="PTHR47186">
    <property type="entry name" value="LEUCINE-RICH REPEAT-CONTAINING PROTEIN 57"/>
    <property type="match status" value="1"/>
</dbReference>
<evidence type="ECO:0000259" key="5">
    <source>
        <dbReference type="Pfam" id="PF18052"/>
    </source>
</evidence>
<proteinExistence type="predicted"/>
<dbReference type="Pfam" id="PF06955">
    <property type="entry name" value="XET_C"/>
    <property type="match status" value="1"/>
</dbReference>
<evidence type="ECO:0000256" key="3">
    <source>
        <dbReference type="ARBA" id="ARBA00022821"/>
    </source>
</evidence>
<evidence type="ECO:0000313" key="8">
    <source>
        <dbReference type="Proteomes" id="UP000325577"/>
    </source>
</evidence>
<dbReference type="GO" id="GO:0006952">
    <property type="term" value="P:defense response"/>
    <property type="evidence" value="ECO:0007669"/>
    <property type="project" value="UniProtKB-KW"/>
</dbReference>
<keyword evidence="3" id="KW-0611">Plant defense</keyword>
<dbReference type="Pfam" id="PF25019">
    <property type="entry name" value="LRR_R13L1-DRL21"/>
    <property type="match status" value="1"/>
</dbReference>
<dbReference type="Gene3D" id="2.60.120.200">
    <property type="match status" value="1"/>
</dbReference>
<keyword evidence="1" id="KW-0677">Repeat</keyword>
<dbReference type="Gene3D" id="1.20.5.4130">
    <property type="match status" value="1"/>
</dbReference>
<dbReference type="EMBL" id="CM018031">
    <property type="protein sequence ID" value="KAA8548400.1"/>
    <property type="molecule type" value="Genomic_DNA"/>
</dbReference>
<dbReference type="PANTHER" id="PTHR47186:SF18">
    <property type="entry name" value="RX N-TERMINAL DOMAIN-CONTAINING PROTEIN"/>
    <property type="match status" value="1"/>
</dbReference>
<evidence type="ECO:0000256" key="2">
    <source>
        <dbReference type="ARBA" id="ARBA00022741"/>
    </source>
</evidence>
<evidence type="ECO:0000259" key="6">
    <source>
        <dbReference type="Pfam" id="PF25019"/>
    </source>
</evidence>
<dbReference type="Gene3D" id="3.80.10.10">
    <property type="entry name" value="Ribonuclease Inhibitor"/>
    <property type="match status" value="2"/>
</dbReference>
<feature type="domain" description="R13L1/DRL21-like LRR repeat region" evidence="6">
    <location>
        <begin position="263"/>
        <end position="392"/>
    </location>
</feature>
<dbReference type="GO" id="GO:0048046">
    <property type="term" value="C:apoplast"/>
    <property type="evidence" value="ECO:0007669"/>
    <property type="project" value="InterPro"/>
</dbReference>
<evidence type="ECO:0000259" key="4">
    <source>
        <dbReference type="Pfam" id="PF06955"/>
    </source>
</evidence>
<keyword evidence="8" id="KW-1185">Reference proteome</keyword>
<sequence>MAEEFLVSFAAELILQKVVSSAVEEISLAWGLKGDVKKLNKTLTMLQALLRDYEKTKVKGEAMTLWLKNLEDVAYHADDVLDEFDYEILRRKVEIRNQMMKKDVEVNNISVVRHVTVISNEEKCPKILEESGQKLRTLVSNVNPFGTLKNFKYLHVLSLNSIQELPSSINKLKHLRYLEVSSSKMKALPDSITKLYNLQTLRLISCSCLKELPKEFRRLISLRHFCMDDNEGNGNLMPMHIGELTCLQTLPFFVVGKDNGCQIEQLGCLKNLRGQLKIYHLEHVRSREEAQKVNLSKNSNIHLLKFHWGEQREENNNDEDVLEGLKPHENLKSLTIENFEGENFPSWVVKMMNHKLYLHNLVKIKLVNCNKCQQMPTMGHLLSLKVVEIDGMPNLKQIGSEFYGQNHEVASSSHGATSVAVFPVLRELTLANMPNLAEWLEAESLQPSRRVFSQLEKLKIVGCPQLITAPGHFPSIKQLRIEGINHCSVLAKMCREVSSLTDVELLDVSGSTELSSVLEELLVNNNKFLRVLKIERCTELICLDGLQNLASLEELVIKCCSSLTSIPDVHSLASLEKLLIFFCDNLTAIPDLRSLTSLQELDIVKCEKLTTYWPEGLLCLTTLTTLSIGGFSSEVDYFPWPSEDITQHLVSLKNLFLTGGPKLKSLPDQLEHLTFLATLGIFEFGSLEVIPEWLDDSIPRLNTPFIIEIVFSPIGCIPGVESIETSTHKFVPVITADHSTGFLLTQFLSESTRTIQKWEFPYPTISMKVVASLWNGKALDHWGSTNYGRSRINWRCAPFRAQFQSFGIDGCPYNTTNLNSCYSSKFWWNIKKYWKLNPNQEKLYQHVMLNYVIYNYCTDKERYPETPLDCPSDDSPSFFL</sequence>
<evidence type="ECO:0000313" key="7">
    <source>
        <dbReference type="EMBL" id="KAA8548400.1"/>
    </source>
</evidence>
<dbReference type="InterPro" id="IPR056789">
    <property type="entry name" value="LRR_R13L1-DRL21"/>
</dbReference>
<name>A0A5J5C2L2_9ASTE</name>
<dbReference type="InterPro" id="IPR010713">
    <property type="entry name" value="XET_C"/>
</dbReference>
<evidence type="ECO:0000256" key="1">
    <source>
        <dbReference type="ARBA" id="ARBA00022737"/>
    </source>
</evidence>
<dbReference type="GO" id="GO:0044042">
    <property type="term" value="P:glucan metabolic process"/>
    <property type="evidence" value="ECO:0007669"/>
    <property type="project" value="InterPro"/>
</dbReference>
<dbReference type="SUPFAM" id="SSF52058">
    <property type="entry name" value="L domain-like"/>
    <property type="match status" value="2"/>
</dbReference>
<dbReference type="InterPro" id="IPR041118">
    <property type="entry name" value="Rx_N"/>
</dbReference>
<dbReference type="InterPro" id="IPR032675">
    <property type="entry name" value="LRR_dom_sf"/>
</dbReference>
<dbReference type="Proteomes" id="UP000325577">
    <property type="component" value="Linkage Group LG0"/>
</dbReference>
<reference evidence="7 8" key="1">
    <citation type="submission" date="2019-09" db="EMBL/GenBank/DDBJ databases">
        <title>A chromosome-level genome assembly of the Chinese tupelo Nyssa sinensis.</title>
        <authorList>
            <person name="Yang X."/>
            <person name="Kang M."/>
            <person name="Yang Y."/>
            <person name="Xiong H."/>
            <person name="Wang M."/>
            <person name="Zhang Z."/>
            <person name="Wang Z."/>
            <person name="Wu H."/>
            <person name="Ma T."/>
            <person name="Liu J."/>
            <person name="Xi Z."/>
        </authorList>
    </citation>
    <scope>NUCLEOTIDE SEQUENCE [LARGE SCALE GENOMIC DNA]</scope>
    <source>
        <strain evidence="7">J267</strain>
        <tissue evidence="7">Leaf</tissue>
    </source>
</reference>
<dbReference type="InterPro" id="IPR013320">
    <property type="entry name" value="ConA-like_dom_sf"/>
</dbReference>
<accession>A0A5J5C2L2</accession>
<keyword evidence="2" id="KW-0547">Nucleotide-binding</keyword>
<organism evidence="7 8">
    <name type="scientific">Nyssa sinensis</name>
    <dbReference type="NCBI Taxonomy" id="561372"/>
    <lineage>
        <taxon>Eukaryota</taxon>
        <taxon>Viridiplantae</taxon>
        <taxon>Streptophyta</taxon>
        <taxon>Embryophyta</taxon>
        <taxon>Tracheophyta</taxon>
        <taxon>Spermatophyta</taxon>
        <taxon>Magnoliopsida</taxon>
        <taxon>eudicotyledons</taxon>
        <taxon>Gunneridae</taxon>
        <taxon>Pentapetalae</taxon>
        <taxon>asterids</taxon>
        <taxon>Cornales</taxon>
        <taxon>Nyssaceae</taxon>
        <taxon>Nyssa</taxon>
    </lineage>
</organism>
<dbReference type="SUPFAM" id="SSF49899">
    <property type="entry name" value="Concanavalin A-like lectins/glucanases"/>
    <property type="match status" value="1"/>
</dbReference>
<dbReference type="OrthoDB" id="5279713at2759"/>
<evidence type="ECO:0008006" key="9">
    <source>
        <dbReference type="Google" id="ProtNLM"/>
    </source>
</evidence>
<dbReference type="GO" id="GO:0016762">
    <property type="term" value="F:xyloglucan:xyloglucosyl transferase activity"/>
    <property type="evidence" value="ECO:0007669"/>
    <property type="project" value="InterPro"/>
</dbReference>